<feature type="domain" description="Peptidase S54 rhomboid" evidence="8">
    <location>
        <begin position="104"/>
        <end position="259"/>
    </location>
</feature>
<keyword evidence="2" id="KW-1003">Cell membrane</keyword>
<evidence type="ECO:0000256" key="4">
    <source>
        <dbReference type="ARBA" id="ARBA00022692"/>
    </source>
</evidence>
<evidence type="ECO:0000313" key="10">
    <source>
        <dbReference type="Proteomes" id="UP001165667"/>
    </source>
</evidence>
<dbReference type="AlphaFoldDB" id="A0AA41Z4J1"/>
<dbReference type="PANTHER" id="PTHR43066">
    <property type="entry name" value="RHOMBOID-RELATED PROTEIN"/>
    <property type="match status" value="1"/>
</dbReference>
<evidence type="ECO:0000256" key="7">
    <source>
        <dbReference type="SAM" id="Phobius"/>
    </source>
</evidence>
<protein>
    <submittedName>
        <fullName evidence="9">Rhomboid family intramembrane serine protease</fullName>
    </submittedName>
</protein>
<dbReference type="GO" id="GO:0016020">
    <property type="term" value="C:membrane"/>
    <property type="evidence" value="ECO:0007669"/>
    <property type="project" value="UniProtKB-SubCell"/>
</dbReference>
<feature type="transmembrane region" description="Helical" evidence="7">
    <location>
        <begin position="167"/>
        <end position="189"/>
    </location>
</feature>
<comment type="caution">
    <text evidence="9">The sequence shown here is derived from an EMBL/GenBank/DDBJ whole genome shotgun (WGS) entry which is preliminary data.</text>
</comment>
<dbReference type="Proteomes" id="UP001165667">
    <property type="component" value="Unassembled WGS sequence"/>
</dbReference>
<dbReference type="InterPro" id="IPR035952">
    <property type="entry name" value="Rhomboid-like_sf"/>
</dbReference>
<keyword evidence="10" id="KW-1185">Reference proteome</keyword>
<dbReference type="GO" id="GO:0006508">
    <property type="term" value="P:proteolysis"/>
    <property type="evidence" value="ECO:0007669"/>
    <property type="project" value="UniProtKB-KW"/>
</dbReference>
<keyword evidence="9" id="KW-0645">Protease</keyword>
<dbReference type="Gene3D" id="1.20.1540.10">
    <property type="entry name" value="Rhomboid-like"/>
    <property type="match status" value="1"/>
</dbReference>
<accession>A0AA41Z4J1</accession>
<feature type="transmembrane region" description="Helical" evidence="7">
    <location>
        <begin position="243"/>
        <end position="262"/>
    </location>
</feature>
<evidence type="ECO:0000256" key="1">
    <source>
        <dbReference type="ARBA" id="ARBA00004141"/>
    </source>
</evidence>
<evidence type="ECO:0000313" key="9">
    <source>
        <dbReference type="EMBL" id="MCW6509117.1"/>
    </source>
</evidence>
<evidence type="ECO:0000256" key="5">
    <source>
        <dbReference type="ARBA" id="ARBA00022989"/>
    </source>
</evidence>
<dbReference type="Pfam" id="PF01694">
    <property type="entry name" value="Rhomboid"/>
    <property type="match status" value="1"/>
</dbReference>
<dbReference type="SUPFAM" id="SSF144091">
    <property type="entry name" value="Rhomboid-like"/>
    <property type="match status" value="1"/>
</dbReference>
<feature type="transmembrane region" description="Helical" evidence="7">
    <location>
        <begin position="104"/>
        <end position="129"/>
    </location>
</feature>
<dbReference type="EMBL" id="JAMOIM010000008">
    <property type="protein sequence ID" value="MCW6509117.1"/>
    <property type="molecule type" value="Genomic_DNA"/>
</dbReference>
<evidence type="ECO:0000256" key="6">
    <source>
        <dbReference type="ARBA" id="ARBA00023136"/>
    </source>
</evidence>
<keyword evidence="5 7" id="KW-1133">Transmembrane helix</keyword>
<evidence type="ECO:0000256" key="3">
    <source>
        <dbReference type="ARBA" id="ARBA00022519"/>
    </source>
</evidence>
<keyword evidence="9" id="KW-0378">Hydrolase</keyword>
<feature type="transmembrane region" description="Helical" evidence="7">
    <location>
        <begin position="141"/>
        <end position="161"/>
    </location>
</feature>
<dbReference type="RefSeq" id="WP_282585480.1">
    <property type="nucleotide sequence ID" value="NZ_JAMOIM010000008.1"/>
</dbReference>
<evidence type="ECO:0000256" key="2">
    <source>
        <dbReference type="ARBA" id="ARBA00022475"/>
    </source>
</evidence>
<feature type="transmembrane region" description="Helical" evidence="7">
    <location>
        <begin position="20"/>
        <end position="40"/>
    </location>
</feature>
<feature type="transmembrane region" description="Helical" evidence="7">
    <location>
        <begin position="215"/>
        <end position="237"/>
    </location>
</feature>
<keyword evidence="6 7" id="KW-0472">Membrane</keyword>
<evidence type="ECO:0000259" key="8">
    <source>
        <dbReference type="Pfam" id="PF01694"/>
    </source>
</evidence>
<comment type="subcellular location">
    <subcellularLocation>
        <location evidence="1">Membrane</location>
        <topology evidence="1">Multi-pass membrane protein</topology>
    </subcellularLocation>
</comment>
<gene>
    <name evidence="9" type="ORF">M8523_13895</name>
</gene>
<dbReference type="PANTHER" id="PTHR43066:SF26">
    <property type="entry name" value="RHOMBOID PROTEASE GLPG"/>
    <property type="match status" value="1"/>
</dbReference>
<organism evidence="9 10">
    <name type="scientific">Lichenifustis flavocetrariae</name>
    <dbReference type="NCBI Taxonomy" id="2949735"/>
    <lineage>
        <taxon>Bacteria</taxon>
        <taxon>Pseudomonadati</taxon>
        <taxon>Pseudomonadota</taxon>
        <taxon>Alphaproteobacteria</taxon>
        <taxon>Hyphomicrobiales</taxon>
        <taxon>Lichenihabitantaceae</taxon>
        <taxon>Lichenifustis</taxon>
    </lineage>
</organism>
<sequence>MRFLYRSKSMRVEPDRTEPFFNIPAVVLTLLATMGVLQLWRSTLTNQADFELVARFAFVPGRLTFAFDPVGVMRHVTAWNGSSDPSSRQQAALAGMFLRRGGTALWTLLTYAFLHGGWTHLGLNGLWMVAFGTPVARRFGAGRFLVFMAVAAVWGAVAHWVCYPFGFAPVIGASAAVSGMMGAAVRFMFQYERGVQDPRTVAPQPLGAVFRDRRALSFILVWFVTNSLFGAGSVSFGLTDAPVAWQAHVGGFVAGLLLFAWFDPVAPVAPSSDEAASDSTNFSVPD</sequence>
<keyword evidence="4 7" id="KW-0812">Transmembrane</keyword>
<dbReference type="InterPro" id="IPR022764">
    <property type="entry name" value="Peptidase_S54_rhomboid_dom"/>
</dbReference>
<reference evidence="9" key="1">
    <citation type="submission" date="2022-05" db="EMBL/GenBank/DDBJ databases">
        <authorList>
            <person name="Pankratov T."/>
        </authorList>
    </citation>
    <scope>NUCLEOTIDE SEQUENCE</scope>
    <source>
        <strain evidence="9">BP6-180914</strain>
    </source>
</reference>
<keyword evidence="3" id="KW-0997">Cell inner membrane</keyword>
<dbReference type="GO" id="GO:0004252">
    <property type="term" value="F:serine-type endopeptidase activity"/>
    <property type="evidence" value="ECO:0007669"/>
    <property type="project" value="InterPro"/>
</dbReference>
<proteinExistence type="predicted"/>
<name>A0AA41Z4J1_9HYPH</name>